<organism evidence="2">
    <name type="scientific">Anopheles sinensis</name>
    <name type="common">Mosquito</name>
    <dbReference type="NCBI Taxonomy" id="74873"/>
    <lineage>
        <taxon>Eukaryota</taxon>
        <taxon>Metazoa</taxon>
        <taxon>Ecdysozoa</taxon>
        <taxon>Arthropoda</taxon>
        <taxon>Hexapoda</taxon>
        <taxon>Insecta</taxon>
        <taxon>Pterygota</taxon>
        <taxon>Neoptera</taxon>
        <taxon>Endopterygota</taxon>
        <taxon>Diptera</taxon>
        <taxon>Nematocera</taxon>
        <taxon>Culicoidea</taxon>
        <taxon>Culicidae</taxon>
        <taxon>Anophelinae</taxon>
        <taxon>Anopheles</taxon>
    </lineage>
</organism>
<keyword evidence="4" id="KW-1185">Reference proteome</keyword>
<dbReference type="EMBL" id="ATLV01014499">
    <property type="status" value="NOT_ANNOTATED_CDS"/>
    <property type="molecule type" value="Genomic_DNA"/>
</dbReference>
<name>A0A084VLH9_ANOSI</name>
<protein>
    <submittedName>
        <fullName evidence="2 3">Uncharacterized protein</fullName>
    </submittedName>
</protein>
<dbReference type="Proteomes" id="UP000030765">
    <property type="component" value="Unassembled WGS sequence"/>
</dbReference>
<gene>
    <name evidence="2" type="ORF">ZHAS_00006308</name>
</gene>
<feature type="compositionally biased region" description="Basic residues" evidence="1">
    <location>
        <begin position="110"/>
        <end position="124"/>
    </location>
</feature>
<accession>A0A084VLH9</accession>
<reference evidence="3" key="2">
    <citation type="submission" date="2020-05" db="UniProtKB">
        <authorList>
            <consortium name="EnsemblMetazoa"/>
        </authorList>
    </citation>
    <scope>IDENTIFICATION</scope>
</reference>
<reference evidence="2 4" key="1">
    <citation type="journal article" date="2014" name="BMC Genomics">
        <title>Genome sequence of Anopheles sinensis provides insight into genetics basis of mosquito competence for malaria parasites.</title>
        <authorList>
            <person name="Zhou D."/>
            <person name="Zhang D."/>
            <person name="Ding G."/>
            <person name="Shi L."/>
            <person name="Hou Q."/>
            <person name="Ye Y."/>
            <person name="Xu Y."/>
            <person name="Zhou H."/>
            <person name="Xiong C."/>
            <person name="Li S."/>
            <person name="Yu J."/>
            <person name="Hong S."/>
            <person name="Yu X."/>
            <person name="Zou P."/>
            <person name="Chen C."/>
            <person name="Chang X."/>
            <person name="Wang W."/>
            <person name="Lv Y."/>
            <person name="Sun Y."/>
            <person name="Ma L."/>
            <person name="Shen B."/>
            <person name="Zhu C."/>
        </authorList>
    </citation>
    <scope>NUCLEOTIDE SEQUENCE [LARGE SCALE GENOMIC DNA]</scope>
</reference>
<evidence type="ECO:0000313" key="3">
    <source>
        <dbReference type="EnsemblMetazoa" id="ASIC006308-PA"/>
    </source>
</evidence>
<dbReference type="VEuPathDB" id="VectorBase:ASIC006308"/>
<proteinExistence type="predicted"/>
<evidence type="ECO:0000313" key="4">
    <source>
        <dbReference type="Proteomes" id="UP000030765"/>
    </source>
</evidence>
<sequence>MEGQPRKLRYTIDELKAYNMQMLLHSLRVPPGRFVSPERPNQERPAGEDGQSNQEKPKEVAQAKEVAQVKEVAQATPPPILKATPTPATPSKCANAPGEPCSPPWTMVEKKKKKKKAAKKKSKK</sequence>
<dbReference type="EMBL" id="KE524974">
    <property type="protein sequence ID" value="KFB38823.1"/>
    <property type="molecule type" value="Genomic_DNA"/>
</dbReference>
<dbReference type="AlphaFoldDB" id="A0A084VLH9"/>
<evidence type="ECO:0000256" key="1">
    <source>
        <dbReference type="SAM" id="MobiDB-lite"/>
    </source>
</evidence>
<feature type="region of interest" description="Disordered" evidence="1">
    <location>
        <begin position="29"/>
        <end position="124"/>
    </location>
</feature>
<evidence type="ECO:0000313" key="2">
    <source>
        <dbReference type="EMBL" id="KFB38823.1"/>
    </source>
</evidence>
<dbReference type="EnsemblMetazoa" id="ASIC006308-RA">
    <property type="protein sequence ID" value="ASIC006308-PA"/>
    <property type="gene ID" value="ASIC006308"/>
</dbReference>